<evidence type="ECO:0000259" key="1">
    <source>
        <dbReference type="PROSITE" id="PS50943"/>
    </source>
</evidence>
<reference evidence="2" key="1">
    <citation type="submission" date="2020-11" db="EMBL/GenBank/DDBJ databases">
        <title>Sequencing the genomes of 1000 actinobacteria strains.</title>
        <authorList>
            <person name="Klenk H.-P."/>
        </authorList>
    </citation>
    <scope>NUCLEOTIDE SEQUENCE</scope>
    <source>
        <strain evidence="2">DSM 45356</strain>
    </source>
</reference>
<keyword evidence="3" id="KW-1185">Reference proteome</keyword>
<organism evidence="2 3">
    <name type="scientific">Longispora fulva</name>
    <dbReference type="NCBI Taxonomy" id="619741"/>
    <lineage>
        <taxon>Bacteria</taxon>
        <taxon>Bacillati</taxon>
        <taxon>Actinomycetota</taxon>
        <taxon>Actinomycetes</taxon>
        <taxon>Micromonosporales</taxon>
        <taxon>Micromonosporaceae</taxon>
        <taxon>Longispora</taxon>
    </lineage>
</organism>
<sequence>MSDSQPAVGAILKAARDAAGLSLSEMERRTHFTKPYLSNVENGRKTATIEVVEAYEKVLGFEVPGDAMERRTLIAALPVGPFAPSLLTEVIRKSLVSGLGESATVDDWQEICEAHGRDCMTTPPAAMLERLTGDLLVLRHQLTDRDNEELRSVAARLATLMAMSAASAGDIRAAPGWYRTAKRMAATTRDVTLMAWIRGREVLRSDYDGYGTPGSILKAAQLSAGMTEGPSVGRMEIMVAVARAYARLGERSSAHAALAEARRAYERLTVVDEAESMYYLPAWRYALRETYVHAALGDTVTVDRVLGEVAAARPANLTRWGVQVDLNRALALGHSGDSRSAVDSAVHAVERTPSAQHTQTMRQLLEGICSAIPDGRHADSVAHLRRIGGLDEHPSRV</sequence>
<name>A0A8J7GLA9_9ACTN</name>
<comment type="caution">
    <text evidence="2">The sequence shown here is derived from an EMBL/GenBank/DDBJ whole genome shotgun (WGS) entry which is preliminary data.</text>
</comment>
<dbReference type="InterPro" id="IPR001387">
    <property type="entry name" value="Cro/C1-type_HTH"/>
</dbReference>
<dbReference type="Gene3D" id="1.10.260.40">
    <property type="entry name" value="lambda repressor-like DNA-binding domains"/>
    <property type="match status" value="1"/>
</dbReference>
<accession>A0A8J7GLA9</accession>
<dbReference type="GO" id="GO:0003677">
    <property type="term" value="F:DNA binding"/>
    <property type="evidence" value="ECO:0007669"/>
    <property type="project" value="InterPro"/>
</dbReference>
<dbReference type="SUPFAM" id="SSF47413">
    <property type="entry name" value="lambda repressor-like DNA-binding domains"/>
    <property type="match status" value="1"/>
</dbReference>
<dbReference type="Pfam" id="PF13560">
    <property type="entry name" value="HTH_31"/>
    <property type="match status" value="1"/>
</dbReference>
<dbReference type="RefSeq" id="WP_197005708.1">
    <property type="nucleotide sequence ID" value="NZ_BONS01000011.1"/>
</dbReference>
<evidence type="ECO:0000313" key="3">
    <source>
        <dbReference type="Proteomes" id="UP000622552"/>
    </source>
</evidence>
<dbReference type="AlphaFoldDB" id="A0A8J7GLA9"/>
<proteinExistence type="predicted"/>
<dbReference type="PROSITE" id="PS50943">
    <property type="entry name" value="HTH_CROC1"/>
    <property type="match status" value="1"/>
</dbReference>
<dbReference type="CDD" id="cd00093">
    <property type="entry name" value="HTH_XRE"/>
    <property type="match status" value="1"/>
</dbReference>
<protein>
    <submittedName>
        <fullName evidence="2">Transcriptional regulator with XRE-family HTH domain</fullName>
    </submittedName>
</protein>
<evidence type="ECO:0000313" key="2">
    <source>
        <dbReference type="EMBL" id="MBG6139012.1"/>
    </source>
</evidence>
<dbReference type="SMART" id="SM00530">
    <property type="entry name" value="HTH_XRE"/>
    <property type="match status" value="1"/>
</dbReference>
<dbReference type="InterPro" id="IPR010982">
    <property type="entry name" value="Lambda_DNA-bd_dom_sf"/>
</dbReference>
<dbReference type="Proteomes" id="UP000622552">
    <property type="component" value="Unassembled WGS sequence"/>
</dbReference>
<dbReference type="EMBL" id="JADOUF010000001">
    <property type="protein sequence ID" value="MBG6139012.1"/>
    <property type="molecule type" value="Genomic_DNA"/>
</dbReference>
<gene>
    <name evidence="2" type="ORF">IW245_005206</name>
</gene>
<feature type="domain" description="HTH cro/C1-type" evidence="1">
    <location>
        <begin position="12"/>
        <end position="67"/>
    </location>
</feature>